<feature type="domain" description="HTH araC/xylS-type" evidence="4">
    <location>
        <begin position="231"/>
        <end position="332"/>
    </location>
</feature>
<dbReference type="InterPro" id="IPR018060">
    <property type="entry name" value="HTH_AraC"/>
</dbReference>
<reference evidence="5" key="1">
    <citation type="submission" date="2020-07" db="EMBL/GenBank/DDBJ databases">
        <authorList>
            <person name="Camacho E."/>
        </authorList>
    </citation>
    <scope>NUCLEOTIDE SEQUENCE</scope>
    <source>
        <strain evidence="5">MPO218</strain>
    </source>
</reference>
<dbReference type="InterPro" id="IPR035418">
    <property type="entry name" value="AraC-bd_2"/>
</dbReference>
<keyword evidence="1" id="KW-0805">Transcription regulation</keyword>
<protein>
    <submittedName>
        <fullName evidence="5">Helix-turn-helix transcriptional regulator</fullName>
    </submittedName>
</protein>
<evidence type="ECO:0000313" key="6">
    <source>
        <dbReference type="Proteomes" id="UP000664914"/>
    </source>
</evidence>
<evidence type="ECO:0000313" key="5">
    <source>
        <dbReference type="EMBL" id="QTH23941.1"/>
    </source>
</evidence>
<evidence type="ECO:0000256" key="2">
    <source>
        <dbReference type="ARBA" id="ARBA00023125"/>
    </source>
</evidence>
<dbReference type="Gene3D" id="1.10.10.60">
    <property type="entry name" value="Homeodomain-like"/>
    <property type="match status" value="1"/>
</dbReference>
<sequence length="336" mass="37607">MFTLITSDDIFRSNVGAALYHTGSLLEGTEYFRTHSHGFELRPFSVAPGFRLDHKRLDVGRIKIDFARIDCGKVFEVIQVCDPGYYSCRIPITGSCEYRLHNAKWTLGPGQILAGNPFDSIPKRFVAPYTQAILSIEVGALNEVLAAELGHPIVDPLRFEPIPSAGPAARLLSTMVEFNWMTFDTGTAATHWRVARQLERALLVGLLRAAPHNYSVEMELQSREIAPHYVRRAEAYIRANMARDLKMEDIVEESGVSSRTLFYGFRRWRQTTPMAYLKAARLDCARMALTGASVAGGSVTDVALGVGYQYLSRFSSDYRARFGERPSDTLLSVTRQ</sequence>
<dbReference type="PANTHER" id="PTHR46796">
    <property type="entry name" value="HTH-TYPE TRANSCRIPTIONAL ACTIVATOR RHAS-RELATED"/>
    <property type="match status" value="1"/>
</dbReference>
<evidence type="ECO:0000259" key="4">
    <source>
        <dbReference type="PROSITE" id="PS01124"/>
    </source>
</evidence>
<reference evidence="5" key="2">
    <citation type="submission" date="2021-04" db="EMBL/GenBank/DDBJ databases">
        <title>Isolation and genomic analysis of the ibuprofen-degrading bacterium Sphingomonas strain MPO218.</title>
        <authorList>
            <person name="Aulestia M."/>
            <person name="Flores A."/>
            <person name="Mangas E.L."/>
            <person name="Perez-Pulido A.J."/>
            <person name="Santero E."/>
            <person name="Camacho E.M."/>
        </authorList>
    </citation>
    <scope>NUCLEOTIDE SEQUENCE</scope>
    <source>
        <strain evidence="5">MPO218</strain>
    </source>
</reference>
<keyword evidence="3" id="KW-0804">Transcription</keyword>
<name>A0A975HFV3_9SPHN</name>
<dbReference type="Proteomes" id="UP000664914">
    <property type="component" value="Chromosome"/>
</dbReference>
<proteinExistence type="predicted"/>
<dbReference type="GO" id="GO:0043565">
    <property type="term" value="F:sequence-specific DNA binding"/>
    <property type="evidence" value="ECO:0007669"/>
    <property type="project" value="InterPro"/>
</dbReference>
<dbReference type="PROSITE" id="PS01124">
    <property type="entry name" value="HTH_ARAC_FAMILY_2"/>
    <property type="match status" value="1"/>
</dbReference>
<evidence type="ECO:0000256" key="1">
    <source>
        <dbReference type="ARBA" id="ARBA00023015"/>
    </source>
</evidence>
<dbReference type="InterPro" id="IPR050204">
    <property type="entry name" value="AraC_XylS_family_regulators"/>
</dbReference>
<dbReference type="InterPro" id="IPR009057">
    <property type="entry name" value="Homeodomain-like_sf"/>
</dbReference>
<accession>A0A975HFV3</accession>
<organism evidence="5 6">
    <name type="scientific">Rhizorhabdus wittichii</name>
    <dbReference type="NCBI Taxonomy" id="160791"/>
    <lineage>
        <taxon>Bacteria</taxon>
        <taxon>Pseudomonadati</taxon>
        <taxon>Pseudomonadota</taxon>
        <taxon>Alphaproteobacteria</taxon>
        <taxon>Sphingomonadales</taxon>
        <taxon>Sphingomonadaceae</taxon>
        <taxon>Rhizorhabdus</taxon>
    </lineage>
</organism>
<gene>
    <name evidence="5" type="ORF">HRJ34_10775</name>
</gene>
<dbReference type="SMART" id="SM00342">
    <property type="entry name" value="HTH_ARAC"/>
    <property type="match status" value="1"/>
</dbReference>
<dbReference type="Pfam" id="PF14525">
    <property type="entry name" value="AraC_binding_2"/>
    <property type="match status" value="1"/>
</dbReference>
<dbReference type="RefSeq" id="WP_012050369.1">
    <property type="nucleotide sequence ID" value="NZ_CP059319.1"/>
</dbReference>
<dbReference type="Pfam" id="PF12833">
    <property type="entry name" value="HTH_18"/>
    <property type="match status" value="1"/>
</dbReference>
<dbReference type="AlphaFoldDB" id="A0A975HFV3"/>
<dbReference type="EMBL" id="CP059319">
    <property type="protein sequence ID" value="QTH23941.1"/>
    <property type="molecule type" value="Genomic_DNA"/>
</dbReference>
<dbReference type="GO" id="GO:0003700">
    <property type="term" value="F:DNA-binding transcription factor activity"/>
    <property type="evidence" value="ECO:0007669"/>
    <property type="project" value="InterPro"/>
</dbReference>
<keyword evidence="2" id="KW-0238">DNA-binding</keyword>
<evidence type="ECO:0000256" key="3">
    <source>
        <dbReference type="ARBA" id="ARBA00023163"/>
    </source>
</evidence>
<dbReference type="SUPFAM" id="SSF46689">
    <property type="entry name" value="Homeodomain-like"/>
    <property type="match status" value="1"/>
</dbReference>